<dbReference type="Proteomes" id="UP000191024">
    <property type="component" value="Chromosome F"/>
</dbReference>
<dbReference type="EMBL" id="LT598467">
    <property type="protein sequence ID" value="SCU97696.1"/>
    <property type="molecule type" value="Genomic_DNA"/>
</dbReference>
<dbReference type="GO" id="GO:0016192">
    <property type="term" value="P:vesicle-mediated transport"/>
    <property type="evidence" value="ECO:0007669"/>
    <property type="project" value="InterPro"/>
</dbReference>
<keyword evidence="9" id="KW-1185">Reference proteome</keyword>
<keyword evidence="3 6" id="KW-0653">Protein transport</keyword>
<evidence type="ECO:0000313" key="9">
    <source>
        <dbReference type="Proteomes" id="UP000191024"/>
    </source>
</evidence>
<dbReference type="Pfam" id="PF00928">
    <property type="entry name" value="Adap_comp_sub"/>
    <property type="match status" value="1"/>
</dbReference>
<sequence>MIVAVFIADSRQELVFQYLVSSDLPGYKSLRNRIQTMAPTLAAEPQAGKASVGRSMEVYKHVSPNGLAFWCATKPGPTTPGAKHPGVGHPAEPLVFLQTLETLLLHYFDKDQLSVAKIRNNYDRVTMLVYSMLDAGEPANVDLGRLQEMVPLRRDLAKVVNATASSLGKRLTQGDSHALFALPNVQGVSLPTEKSVPWRTAGLVFADNELYVDATETVNAVFRRSTHGARDRTRCVSAFLEGTIDFNSHLTGDPTVLVRLDLSGHKLAVPALHRCVDTQGTDFHASRLRFVPPDGKFRLMRYVVDLTPGTAPASHQHSRALANLGLVVPELQSALGANRDEFEVTLDIAPSTTVSAVDNVQVALHFPQLPSGARVKALRTTHGRFENSVDNRDALWLLDKTTSTGTRPVLRACIENSADDTTTTTTTATTLRVSYAHKGLLPSGIKVDAVDIVAGLPSTIKPFKGVKYLVKTGDFVLR</sequence>
<dbReference type="GO" id="GO:0006886">
    <property type="term" value="P:intracellular protein transport"/>
    <property type="evidence" value="ECO:0007669"/>
    <property type="project" value="UniProtKB-UniRule"/>
</dbReference>
<evidence type="ECO:0000256" key="5">
    <source>
        <dbReference type="ARBA" id="ARBA00023329"/>
    </source>
</evidence>
<evidence type="ECO:0000256" key="2">
    <source>
        <dbReference type="ARBA" id="ARBA00022448"/>
    </source>
</evidence>
<dbReference type="GO" id="GO:0030131">
    <property type="term" value="C:clathrin adaptor complex"/>
    <property type="evidence" value="ECO:0007669"/>
    <property type="project" value="UniProtKB-UniRule"/>
</dbReference>
<comment type="similarity">
    <text evidence="6">Belongs to the adaptor complexes medium subunit family.</text>
</comment>
<keyword evidence="4" id="KW-0472">Membrane</keyword>
<dbReference type="InterPro" id="IPR036168">
    <property type="entry name" value="AP2_Mu_C_sf"/>
</dbReference>
<dbReference type="Gene3D" id="2.60.40.1170">
    <property type="entry name" value="Mu homology domain, subdomain B"/>
    <property type="match status" value="2"/>
</dbReference>
<comment type="subcellular location">
    <subcellularLocation>
        <location evidence="1">Cytoplasmic vesicle membrane</location>
    </subcellularLocation>
</comment>
<evidence type="ECO:0000256" key="4">
    <source>
        <dbReference type="ARBA" id="ARBA00023136"/>
    </source>
</evidence>
<reference evidence="9" key="1">
    <citation type="submission" date="2016-03" db="EMBL/GenBank/DDBJ databases">
        <authorList>
            <person name="Devillers H."/>
        </authorList>
    </citation>
    <scope>NUCLEOTIDE SEQUENCE [LARGE SCALE GENOMIC DNA]</scope>
</reference>
<dbReference type="SUPFAM" id="SSF49447">
    <property type="entry name" value="Second domain of Mu2 adaptin subunit (ap50) of ap2 adaptor"/>
    <property type="match status" value="1"/>
</dbReference>
<keyword evidence="2 6" id="KW-0813">Transport</keyword>
<dbReference type="AlphaFoldDB" id="A0A1G4K2G6"/>
<dbReference type="InterPro" id="IPR011012">
    <property type="entry name" value="Longin-like_dom_sf"/>
</dbReference>
<dbReference type="SUPFAM" id="SSF64356">
    <property type="entry name" value="SNARE-like"/>
    <property type="match status" value="1"/>
</dbReference>
<dbReference type="PROSITE" id="PS51072">
    <property type="entry name" value="MHD"/>
    <property type="match status" value="1"/>
</dbReference>
<dbReference type="InterPro" id="IPR001392">
    <property type="entry name" value="Clathrin_mu"/>
</dbReference>
<feature type="domain" description="MHD" evidence="7">
    <location>
        <begin position="207"/>
        <end position="478"/>
    </location>
</feature>
<dbReference type="GO" id="GO:0030659">
    <property type="term" value="C:cytoplasmic vesicle membrane"/>
    <property type="evidence" value="ECO:0007669"/>
    <property type="project" value="UniProtKB-SubCell"/>
</dbReference>
<proteinExistence type="inferred from homology"/>
<dbReference type="InterPro" id="IPR028565">
    <property type="entry name" value="MHD"/>
</dbReference>
<name>A0A1G4K2G6_9SACH</name>
<dbReference type="PANTHER" id="PTHR10529">
    <property type="entry name" value="AP COMPLEX SUBUNIT MU"/>
    <property type="match status" value="1"/>
</dbReference>
<dbReference type="OrthoDB" id="870at2759"/>
<evidence type="ECO:0000256" key="3">
    <source>
        <dbReference type="ARBA" id="ARBA00022927"/>
    </source>
</evidence>
<organism evidence="8 9">
    <name type="scientific">Lachancea mirantina</name>
    <dbReference type="NCBI Taxonomy" id="1230905"/>
    <lineage>
        <taxon>Eukaryota</taxon>
        <taxon>Fungi</taxon>
        <taxon>Dikarya</taxon>
        <taxon>Ascomycota</taxon>
        <taxon>Saccharomycotina</taxon>
        <taxon>Saccharomycetes</taxon>
        <taxon>Saccharomycetales</taxon>
        <taxon>Saccharomycetaceae</taxon>
        <taxon>Lachancea</taxon>
    </lineage>
</organism>
<keyword evidence="5" id="KW-0968">Cytoplasmic vesicle</keyword>
<evidence type="ECO:0000313" key="8">
    <source>
        <dbReference type="EMBL" id="SCU97696.1"/>
    </source>
</evidence>
<dbReference type="Gene3D" id="3.30.450.60">
    <property type="match status" value="1"/>
</dbReference>
<accession>A0A1G4K2G6</accession>
<evidence type="ECO:0000259" key="7">
    <source>
        <dbReference type="PROSITE" id="PS51072"/>
    </source>
</evidence>
<dbReference type="InterPro" id="IPR050431">
    <property type="entry name" value="Adaptor_comp_med_subunit"/>
</dbReference>
<gene>
    <name evidence="8" type="ORF">LAMI_0F11012G</name>
</gene>
<dbReference type="STRING" id="1230905.A0A1G4K2G6"/>
<protein>
    <submittedName>
        <fullName evidence="8">LAMI_0F11012g1_1</fullName>
    </submittedName>
</protein>
<evidence type="ECO:0000256" key="1">
    <source>
        <dbReference type="ARBA" id="ARBA00004156"/>
    </source>
</evidence>
<evidence type="ECO:0000256" key="6">
    <source>
        <dbReference type="PIRNR" id="PIRNR005992"/>
    </source>
</evidence>
<dbReference type="PIRSF" id="PIRSF005992">
    <property type="entry name" value="Clathrin_mu"/>
    <property type="match status" value="1"/>
</dbReference>